<dbReference type="InterPro" id="IPR032675">
    <property type="entry name" value="LRR_dom_sf"/>
</dbReference>
<dbReference type="Gene3D" id="3.80.10.10">
    <property type="entry name" value="Ribonuclease Inhibitor"/>
    <property type="match status" value="2"/>
</dbReference>
<dbReference type="AlphaFoldDB" id="A0A0N5CDY2"/>
<dbReference type="InterPro" id="IPR001611">
    <property type="entry name" value="Leu-rich_rpt"/>
</dbReference>
<dbReference type="PANTHER" id="PTHR24373:SF275">
    <property type="entry name" value="TIR DOMAIN-CONTAINING PROTEIN"/>
    <property type="match status" value="1"/>
</dbReference>
<dbReference type="InterPro" id="IPR026906">
    <property type="entry name" value="LRR_5"/>
</dbReference>
<dbReference type="Pfam" id="PF13855">
    <property type="entry name" value="LRR_8"/>
    <property type="match status" value="1"/>
</dbReference>
<keyword evidence="6" id="KW-1185">Reference proteome</keyword>
<dbReference type="Proteomes" id="UP000046392">
    <property type="component" value="Unplaced"/>
</dbReference>
<evidence type="ECO:0000259" key="5">
    <source>
        <dbReference type="SMART" id="SM00082"/>
    </source>
</evidence>
<keyword evidence="1" id="KW-0433">Leucine-rich repeat</keyword>
<accession>A0A0N5CDY2</accession>
<evidence type="ECO:0000256" key="3">
    <source>
        <dbReference type="ARBA" id="ARBA00022737"/>
    </source>
</evidence>
<evidence type="ECO:0000256" key="1">
    <source>
        <dbReference type="ARBA" id="ARBA00022614"/>
    </source>
</evidence>
<feature type="transmembrane region" description="Helical" evidence="4">
    <location>
        <begin position="416"/>
        <end position="437"/>
    </location>
</feature>
<keyword evidence="4" id="KW-1133">Transmembrane helix</keyword>
<dbReference type="SMART" id="SM00369">
    <property type="entry name" value="LRR_TYP"/>
    <property type="match status" value="4"/>
</dbReference>
<dbReference type="PROSITE" id="PS51450">
    <property type="entry name" value="LRR"/>
    <property type="match status" value="1"/>
</dbReference>
<dbReference type="STRING" id="174720.A0A0N5CDY2"/>
<keyword evidence="4" id="KW-0472">Membrane</keyword>
<sequence>MFMSHRLSKYDFDESLETLPHEGDYYDEDSEESIPICGKSGLCNCEKGNESVVDCRKENFGTHKHPLDTANLVIRIKNFTPFRVLLQHNIIDKIEKSKIMPGHEGDIVELDLSYNHIHNLGRNVFIGFEKLKVLKLSHNRIEKIFPFNKLHSLHKLHLDNNILGTLTDDVFDSLINLNELVLDGNEGINLNNKIFSKGLQNLTILSLDYCELEELPKNIFENLINLKQLSLRGNPFVTMPSAINAIPHLSILDMSNTNLPEFDKMSLSEDHELETIFMQNMKYIYMINDCAFCRLKKIKRIDFSNSTHLYHINSNAFGLIDDRNNVPENLTMLNFENCNLTTIDYDLLNWGRLMSLKISGNPLNCDCNLSWLINNKDLHKTFGDILPNCYTPEEFNGKHIHDVVLSECDFIEKSSLWMRFIVIFLLVCGFILIWLFCSGNLNILGKRNIEMPEMGYRNLIITCEDDNPFANINDKEEI</sequence>
<evidence type="ECO:0000313" key="7">
    <source>
        <dbReference type="WBParaSite" id="SPAL_0001607200.1"/>
    </source>
</evidence>
<evidence type="ECO:0000256" key="2">
    <source>
        <dbReference type="ARBA" id="ARBA00022729"/>
    </source>
</evidence>
<dbReference type="Pfam" id="PF12799">
    <property type="entry name" value="LRR_4"/>
    <property type="match status" value="1"/>
</dbReference>
<keyword evidence="3" id="KW-0677">Repeat</keyword>
<dbReference type="InterPro" id="IPR003591">
    <property type="entry name" value="Leu-rich_rpt_typical-subtyp"/>
</dbReference>
<proteinExistence type="predicted"/>
<feature type="domain" description="LRRCT" evidence="5">
    <location>
        <begin position="361"/>
        <end position="409"/>
    </location>
</feature>
<dbReference type="SUPFAM" id="SSF52058">
    <property type="entry name" value="L domain-like"/>
    <property type="match status" value="1"/>
</dbReference>
<name>A0A0N5CDY2_STREA</name>
<organism evidence="6 7">
    <name type="scientific">Strongyloides papillosus</name>
    <name type="common">Intestinal threadworm</name>
    <dbReference type="NCBI Taxonomy" id="174720"/>
    <lineage>
        <taxon>Eukaryota</taxon>
        <taxon>Metazoa</taxon>
        <taxon>Ecdysozoa</taxon>
        <taxon>Nematoda</taxon>
        <taxon>Chromadorea</taxon>
        <taxon>Rhabditida</taxon>
        <taxon>Tylenchina</taxon>
        <taxon>Panagrolaimomorpha</taxon>
        <taxon>Strongyloidoidea</taxon>
        <taxon>Strongyloididae</taxon>
        <taxon>Strongyloides</taxon>
    </lineage>
</organism>
<reference evidence="7" key="1">
    <citation type="submission" date="2017-02" db="UniProtKB">
        <authorList>
            <consortium name="WormBaseParasite"/>
        </authorList>
    </citation>
    <scope>IDENTIFICATION</scope>
</reference>
<evidence type="ECO:0000313" key="6">
    <source>
        <dbReference type="Proteomes" id="UP000046392"/>
    </source>
</evidence>
<protein>
    <submittedName>
        <fullName evidence="7">LRRCT domain-containing protein</fullName>
    </submittedName>
</protein>
<dbReference type="InterPro" id="IPR000483">
    <property type="entry name" value="Cys-rich_flank_reg_C"/>
</dbReference>
<dbReference type="SMART" id="SM00082">
    <property type="entry name" value="LRRCT"/>
    <property type="match status" value="1"/>
</dbReference>
<dbReference type="Pfam" id="PF13306">
    <property type="entry name" value="LRR_5"/>
    <property type="match status" value="1"/>
</dbReference>
<evidence type="ECO:0000256" key="4">
    <source>
        <dbReference type="SAM" id="Phobius"/>
    </source>
</evidence>
<dbReference type="PANTHER" id="PTHR24373">
    <property type="entry name" value="SLIT RELATED LEUCINE-RICH REPEAT NEURONAL PROTEIN"/>
    <property type="match status" value="1"/>
</dbReference>
<dbReference type="InterPro" id="IPR050328">
    <property type="entry name" value="Dev_Immune_Receptor"/>
</dbReference>
<dbReference type="WBParaSite" id="SPAL_0001607200.1">
    <property type="protein sequence ID" value="SPAL_0001607200.1"/>
    <property type="gene ID" value="SPAL_0001607200"/>
</dbReference>
<keyword evidence="2" id="KW-0732">Signal</keyword>
<keyword evidence="4" id="KW-0812">Transmembrane</keyword>
<dbReference type="InterPro" id="IPR025875">
    <property type="entry name" value="Leu-rich_rpt_4"/>
</dbReference>